<dbReference type="AlphaFoldDB" id="A0AAV9K845"/>
<evidence type="ECO:0000313" key="1">
    <source>
        <dbReference type="EMBL" id="KAK4709356.1"/>
    </source>
</evidence>
<accession>A0AAV9K845</accession>
<evidence type="ECO:0000313" key="2">
    <source>
        <dbReference type="Proteomes" id="UP001311915"/>
    </source>
</evidence>
<keyword evidence="2" id="KW-1185">Reference proteome</keyword>
<dbReference type="Proteomes" id="UP001311915">
    <property type="component" value="Unassembled WGS sequence"/>
</dbReference>
<comment type="caution">
    <text evidence="1">The sequence shown here is derived from an EMBL/GenBank/DDBJ whole genome shotgun (WGS) entry which is preliminary data.</text>
</comment>
<dbReference type="EMBL" id="JAWPEI010000012">
    <property type="protein sequence ID" value="KAK4709356.1"/>
    <property type="molecule type" value="Genomic_DNA"/>
</dbReference>
<sequence length="61" mass="7071">MRLQSTYNRPLWFDPYLDPKHNGSLVHQTAIFLYETRGCPTPFSLLANILVSKLSRCKTCK</sequence>
<proteinExistence type="predicted"/>
<name>A0AAV9K845_9SOLN</name>
<gene>
    <name evidence="1" type="ORF">R3W88_030281</name>
</gene>
<reference evidence="1 2" key="1">
    <citation type="submission" date="2023-10" db="EMBL/GenBank/DDBJ databases">
        <title>Genome-Wide Identification Analysis in wild type Solanum Pinnatisectum Reveals Some Genes Defensing Phytophthora Infestans.</title>
        <authorList>
            <person name="Sun C."/>
        </authorList>
    </citation>
    <scope>NUCLEOTIDE SEQUENCE [LARGE SCALE GENOMIC DNA]</scope>
    <source>
        <strain evidence="1">LQN</strain>
        <tissue evidence="1">Leaf</tissue>
    </source>
</reference>
<organism evidence="1 2">
    <name type="scientific">Solanum pinnatisectum</name>
    <name type="common">tansyleaf nightshade</name>
    <dbReference type="NCBI Taxonomy" id="50273"/>
    <lineage>
        <taxon>Eukaryota</taxon>
        <taxon>Viridiplantae</taxon>
        <taxon>Streptophyta</taxon>
        <taxon>Embryophyta</taxon>
        <taxon>Tracheophyta</taxon>
        <taxon>Spermatophyta</taxon>
        <taxon>Magnoliopsida</taxon>
        <taxon>eudicotyledons</taxon>
        <taxon>Gunneridae</taxon>
        <taxon>Pentapetalae</taxon>
        <taxon>asterids</taxon>
        <taxon>lamiids</taxon>
        <taxon>Solanales</taxon>
        <taxon>Solanaceae</taxon>
        <taxon>Solanoideae</taxon>
        <taxon>Solaneae</taxon>
        <taxon>Solanum</taxon>
    </lineage>
</organism>
<protein>
    <submittedName>
        <fullName evidence="1">Uncharacterized protein</fullName>
    </submittedName>
</protein>